<dbReference type="SMART" id="SM00185">
    <property type="entry name" value="ARM"/>
    <property type="match status" value="7"/>
</dbReference>
<proteinExistence type="predicted"/>
<feature type="repeat" description="ARM" evidence="2">
    <location>
        <begin position="349"/>
        <end position="391"/>
    </location>
</feature>
<dbReference type="Pfam" id="PF13646">
    <property type="entry name" value="HEAT_2"/>
    <property type="match status" value="1"/>
</dbReference>
<name>A0A834WRC1_9FABA</name>
<dbReference type="PANTHER" id="PTHR46241:SF1">
    <property type="entry name" value="OUTER DYNEIN ARM-DOCKING COMPLEX SUBUNIT 2"/>
    <property type="match status" value="1"/>
</dbReference>
<accession>A0A834WRC1</accession>
<dbReference type="AlphaFoldDB" id="A0A834WRC1"/>
<keyword evidence="4" id="KW-1185">Reference proteome</keyword>
<organism evidence="3 4">
    <name type="scientific">Senna tora</name>
    <dbReference type="NCBI Taxonomy" id="362788"/>
    <lineage>
        <taxon>Eukaryota</taxon>
        <taxon>Viridiplantae</taxon>
        <taxon>Streptophyta</taxon>
        <taxon>Embryophyta</taxon>
        <taxon>Tracheophyta</taxon>
        <taxon>Spermatophyta</taxon>
        <taxon>Magnoliopsida</taxon>
        <taxon>eudicotyledons</taxon>
        <taxon>Gunneridae</taxon>
        <taxon>Pentapetalae</taxon>
        <taxon>rosids</taxon>
        <taxon>fabids</taxon>
        <taxon>Fabales</taxon>
        <taxon>Fabaceae</taxon>
        <taxon>Caesalpinioideae</taxon>
        <taxon>Cassia clade</taxon>
        <taxon>Senna</taxon>
    </lineage>
</organism>
<comment type="caution">
    <text evidence="3">The sequence shown here is derived from an EMBL/GenBank/DDBJ whole genome shotgun (WGS) entry which is preliminary data.</text>
</comment>
<evidence type="ECO:0000256" key="1">
    <source>
        <dbReference type="ARBA" id="ARBA00022737"/>
    </source>
</evidence>
<dbReference type="InterPro" id="IPR000225">
    <property type="entry name" value="Armadillo"/>
</dbReference>
<dbReference type="EMBL" id="JAAIUW010000005">
    <property type="protein sequence ID" value="KAF7831303.1"/>
    <property type="molecule type" value="Genomic_DNA"/>
</dbReference>
<dbReference type="Proteomes" id="UP000634136">
    <property type="component" value="Unassembled WGS sequence"/>
</dbReference>
<keyword evidence="1" id="KW-0677">Repeat</keyword>
<reference evidence="3" key="1">
    <citation type="submission" date="2020-09" db="EMBL/GenBank/DDBJ databases">
        <title>Genome-Enabled Discovery of Anthraquinone Biosynthesis in Senna tora.</title>
        <authorList>
            <person name="Kang S.-H."/>
            <person name="Pandey R.P."/>
            <person name="Lee C.-M."/>
            <person name="Sim J.-S."/>
            <person name="Jeong J.-T."/>
            <person name="Choi B.-S."/>
            <person name="Jung M."/>
            <person name="Ginzburg D."/>
            <person name="Zhao K."/>
            <person name="Won S.Y."/>
            <person name="Oh T.-J."/>
            <person name="Yu Y."/>
            <person name="Kim N.-H."/>
            <person name="Lee O.R."/>
            <person name="Lee T.-H."/>
            <person name="Bashyal P."/>
            <person name="Kim T.-S."/>
            <person name="Lee W.-H."/>
            <person name="Kawkins C."/>
            <person name="Kim C.-K."/>
            <person name="Kim J.S."/>
            <person name="Ahn B.O."/>
            <person name="Rhee S.Y."/>
            <person name="Sohng J.K."/>
        </authorList>
    </citation>
    <scope>NUCLEOTIDE SEQUENCE</scope>
    <source>
        <tissue evidence="3">Leaf</tissue>
    </source>
</reference>
<evidence type="ECO:0000313" key="4">
    <source>
        <dbReference type="Proteomes" id="UP000634136"/>
    </source>
</evidence>
<dbReference type="PROSITE" id="PS50176">
    <property type="entry name" value="ARM_REPEAT"/>
    <property type="match status" value="1"/>
</dbReference>
<sequence>MDISDLREVDETCNLDWEKALSQFQNVMVSGTMGMQIKAMIMLAHQSKHAPESVLSRIIPHLTGILGDYQSNQSSGFSLQKASAYCLKCIASRGDGELAMEIGRHGAATSLLRWLSHSDGEFQEVLIKCLLVVVTFSNRSRAAVASSGGLEIIISLLDLCTDDDIRLYLLEILSALALLKDVRRALARFGGLHLLVEAASSGTMVSRERACQAIGLLGVPRRSRRMLIEIGVIPVLVELLSEGDETTKLVAGNALGVISAHVDYIRPVAQAGVISLYAELLQGLERTGKDIAEDVFCILAVAEENAIEIVGHLVRILREGDEESKASAAEVMWDLSGYKHSASVIQESGAIPILIELLRSETEEVRQNVSGACAQLSYEEADRMALAEAGAIPILIDMMLHDELEDVRDNAAEALINFAGDPLYNNRVSDAISFPSFREIQNRITFIRASNEHMARSMRRMSDWQLTWNPDHV</sequence>
<protein>
    <submittedName>
        <fullName evidence="3">Vacuolar protein 8</fullName>
    </submittedName>
</protein>
<dbReference type="InterPro" id="IPR011989">
    <property type="entry name" value="ARM-like"/>
</dbReference>
<dbReference type="InterPro" id="IPR016024">
    <property type="entry name" value="ARM-type_fold"/>
</dbReference>
<dbReference type="SUPFAM" id="SSF48371">
    <property type="entry name" value="ARM repeat"/>
    <property type="match status" value="1"/>
</dbReference>
<evidence type="ECO:0000256" key="2">
    <source>
        <dbReference type="PROSITE-ProRule" id="PRU00259"/>
    </source>
</evidence>
<gene>
    <name evidence="3" type="ORF">G2W53_013636</name>
</gene>
<dbReference type="Gene3D" id="1.25.10.10">
    <property type="entry name" value="Leucine-rich Repeat Variant"/>
    <property type="match status" value="2"/>
</dbReference>
<evidence type="ECO:0000313" key="3">
    <source>
        <dbReference type="EMBL" id="KAF7831303.1"/>
    </source>
</evidence>
<dbReference type="OrthoDB" id="409644at2759"/>
<dbReference type="PANTHER" id="PTHR46241">
    <property type="entry name" value="ARMADILLO REPEAT-CONTAINING PROTEIN 4 ARMC4"/>
    <property type="match status" value="1"/>
</dbReference>